<reference evidence="1" key="1">
    <citation type="journal article" date="2014" name="Front. Microbiol.">
        <title>High frequency of phylogenetically diverse reductive dehalogenase-homologous genes in deep subseafloor sedimentary metagenomes.</title>
        <authorList>
            <person name="Kawai M."/>
            <person name="Futagami T."/>
            <person name="Toyoda A."/>
            <person name="Takaki Y."/>
            <person name="Nishi S."/>
            <person name="Hori S."/>
            <person name="Arai W."/>
            <person name="Tsubouchi T."/>
            <person name="Morono Y."/>
            <person name="Uchiyama I."/>
            <person name="Ito T."/>
            <person name="Fujiyama A."/>
            <person name="Inagaki F."/>
            <person name="Takami H."/>
        </authorList>
    </citation>
    <scope>NUCLEOTIDE SEQUENCE</scope>
    <source>
        <strain evidence="1">Expedition CK06-06</strain>
    </source>
</reference>
<evidence type="ECO:0008006" key="2">
    <source>
        <dbReference type="Google" id="ProtNLM"/>
    </source>
</evidence>
<dbReference type="InterPro" id="IPR002871">
    <property type="entry name" value="NIF_FeS_clus_asmbl_NifU_N"/>
</dbReference>
<dbReference type="CDD" id="cd06664">
    <property type="entry name" value="IscU_like"/>
    <property type="match status" value="1"/>
</dbReference>
<dbReference type="Gene3D" id="3.90.1010.10">
    <property type="match status" value="1"/>
</dbReference>
<dbReference type="SUPFAM" id="SSF82649">
    <property type="entry name" value="SufE/NifU"/>
    <property type="match status" value="1"/>
</dbReference>
<organism evidence="1">
    <name type="scientific">marine sediment metagenome</name>
    <dbReference type="NCBI Taxonomy" id="412755"/>
    <lineage>
        <taxon>unclassified sequences</taxon>
        <taxon>metagenomes</taxon>
        <taxon>ecological metagenomes</taxon>
    </lineage>
</organism>
<dbReference type="GO" id="GO:0005506">
    <property type="term" value="F:iron ion binding"/>
    <property type="evidence" value="ECO:0007669"/>
    <property type="project" value="InterPro"/>
</dbReference>
<sequence>MTEAVKGLKKNEAMELIETVRRMMHGEVVGDGLGDIEALQGVAKFPVRVKCALLAWMALKDALQSPYRQR</sequence>
<gene>
    <name evidence="1" type="ORF">S01H1_69670</name>
</gene>
<dbReference type="GO" id="GO:0051536">
    <property type="term" value="F:iron-sulfur cluster binding"/>
    <property type="evidence" value="ECO:0007669"/>
    <property type="project" value="InterPro"/>
</dbReference>
<evidence type="ECO:0000313" key="1">
    <source>
        <dbReference type="EMBL" id="GAG28626.1"/>
    </source>
</evidence>
<dbReference type="AlphaFoldDB" id="X0XUZ6"/>
<proteinExistence type="predicted"/>
<dbReference type="EMBL" id="BARS01046271">
    <property type="protein sequence ID" value="GAG28626.1"/>
    <property type="molecule type" value="Genomic_DNA"/>
</dbReference>
<name>X0XUZ6_9ZZZZ</name>
<comment type="caution">
    <text evidence="1">The sequence shown here is derived from an EMBL/GenBank/DDBJ whole genome shotgun (WGS) entry which is preliminary data.</text>
</comment>
<protein>
    <recommendedName>
        <fullName evidence="2">NIF system FeS cluster assembly NifU N-terminal domain-containing protein</fullName>
    </recommendedName>
</protein>
<accession>X0XUZ6</accession>
<dbReference type="GO" id="GO:0016226">
    <property type="term" value="P:iron-sulfur cluster assembly"/>
    <property type="evidence" value="ECO:0007669"/>
    <property type="project" value="InterPro"/>
</dbReference>